<protein>
    <submittedName>
        <fullName evidence="1">Uncharacterized protein</fullName>
    </submittedName>
</protein>
<dbReference type="EMBL" id="PZQS01000012">
    <property type="protein sequence ID" value="PVD21168.1"/>
    <property type="molecule type" value="Genomic_DNA"/>
</dbReference>
<sequence>MSGISKHLLPLVANTHEDGGWPQFQSLTILKPLQQNLDVAWAQIFNPSPGQITQSWLGAGEAARA</sequence>
<evidence type="ECO:0000313" key="2">
    <source>
        <dbReference type="Proteomes" id="UP000245119"/>
    </source>
</evidence>
<gene>
    <name evidence="1" type="ORF">C0Q70_19335</name>
</gene>
<keyword evidence="2" id="KW-1185">Reference proteome</keyword>
<proteinExistence type="predicted"/>
<evidence type="ECO:0000313" key="1">
    <source>
        <dbReference type="EMBL" id="PVD21168.1"/>
    </source>
</evidence>
<reference evidence="1 2" key="1">
    <citation type="submission" date="2018-04" db="EMBL/GenBank/DDBJ databases">
        <title>The genome of golden apple snail Pomacea canaliculata provides insight into stress tolerance and invasive adaptation.</title>
        <authorList>
            <person name="Liu C."/>
            <person name="Liu B."/>
            <person name="Ren Y."/>
            <person name="Zhang Y."/>
            <person name="Wang H."/>
            <person name="Li S."/>
            <person name="Jiang F."/>
            <person name="Yin L."/>
            <person name="Zhang G."/>
            <person name="Qian W."/>
            <person name="Fan W."/>
        </authorList>
    </citation>
    <scope>NUCLEOTIDE SEQUENCE [LARGE SCALE GENOMIC DNA]</scope>
    <source>
        <strain evidence="1">SZHN2017</strain>
        <tissue evidence="1">Muscle</tissue>
    </source>
</reference>
<dbReference type="AlphaFoldDB" id="A0A2T7NJ32"/>
<accession>A0A2T7NJ32</accession>
<organism evidence="1 2">
    <name type="scientific">Pomacea canaliculata</name>
    <name type="common">Golden apple snail</name>
    <dbReference type="NCBI Taxonomy" id="400727"/>
    <lineage>
        <taxon>Eukaryota</taxon>
        <taxon>Metazoa</taxon>
        <taxon>Spiralia</taxon>
        <taxon>Lophotrochozoa</taxon>
        <taxon>Mollusca</taxon>
        <taxon>Gastropoda</taxon>
        <taxon>Caenogastropoda</taxon>
        <taxon>Architaenioglossa</taxon>
        <taxon>Ampullarioidea</taxon>
        <taxon>Ampullariidae</taxon>
        <taxon>Pomacea</taxon>
    </lineage>
</organism>
<comment type="caution">
    <text evidence="1">The sequence shown here is derived from an EMBL/GenBank/DDBJ whole genome shotgun (WGS) entry which is preliminary data.</text>
</comment>
<dbReference type="Proteomes" id="UP000245119">
    <property type="component" value="Linkage Group LG12"/>
</dbReference>
<name>A0A2T7NJ32_POMCA</name>